<gene>
    <name evidence="3" type="ORF">FisN_18Hh204</name>
</gene>
<dbReference type="InterPro" id="IPR036047">
    <property type="entry name" value="F-box-like_dom_sf"/>
</dbReference>
<reference evidence="3 4" key="1">
    <citation type="journal article" date="2015" name="Plant Cell">
        <title>Oil accumulation by the oleaginous diatom Fistulifera solaris as revealed by the genome and transcriptome.</title>
        <authorList>
            <person name="Tanaka T."/>
            <person name="Maeda Y."/>
            <person name="Veluchamy A."/>
            <person name="Tanaka M."/>
            <person name="Abida H."/>
            <person name="Marechal E."/>
            <person name="Bowler C."/>
            <person name="Muto M."/>
            <person name="Sunaga Y."/>
            <person name="Tanaka M."/>
            <person name="Yoshino T."/>
            <person name="Taniguchi T."/>
            <person name="Fukuda Y."/>
            <person name="Nemoto M."/>
            <person name="Matsumoto M."/>
            <person name="Wong P.S."/>
            <person name="Aburatani S."/>
            <person name="Fujibuchi W."/>
        </authorList>
    </citation>
    <scope>NUCLEOTIDE SEQUENCE [LARGE SCALE GENOMIC DNA]</scope>
    <source>
        <strain evidence="3 4">JPCC DA0580</strain>
    </source>
</reference>
<evidence type="ECO:0000256" key="1">
    <source>
        <dbReference type="SAM" id="MobiDB-lite"/>
    </source>
</evidence>
<dbReference type="OrthoDB" id="258495at2759"/>
<dbReference type="AlphaFoldDB" id="A0A1Z5JW83"/>
<dbReference type="InterPro" id="IPR001870">
    <property type="entry name" value="B30.2/SPRY"/>
</dbReference>
<keyword evidence="4" id="KW-1185">Reference proteome</keyword>
<dbReference type="SUPFAM" id="SSF81383">
    <property type="entry name" value="F-box domain"/>
    <property type="match status" value="1"/>
</dbReference>
<dbReference type="Pfam" id="PF00622">
    <property type="entry name" value="SPRY"/>
    <property type="match status" value="1"/>
</dbReference>
<feature type="region of interest" description="Disordered" evidence="1">
    <location>
        <begin position="200"/>
        <end position="238"/>
    </location>
</feature>
<protein>
    <recommendedName>
        <fullName evidence="2">B30.2/SPRY domain-containing protein</fullName>
    </recommendedName>
</protein>
<comment type="caution">
    <text evidence="3">The sequence shown here is derived from an EMBL/GenBank/DDBJ whole genome shotgun (WGS) entry which is preliminary data.</text>
</comment>
<dbReference type="InterPro" id="IPR044736">
    <property type="entry name" value="Gid1/RanBPM/SPLA_SPRY"/>
</dbReference>
<dbReference type="Gene3D" id="2.60.120.920">
    <property type="match status" value="1"/>
</dbReference>
<evidence type="ECO:0000259" key="2">
    <source>
        <dbReference type="PROSITE" id="PS50188"/>
    </source>
</evidence>
<accession>A0A1Z5JW83</accession>
<dbReference type="CDD" id="cd12885">
    <property type="entry name" value="SPRY_RanBP_like"/>
    <property type="match status" value="1"/>
</dbReference>
<dbReference type="InterPro" id="IPR043136">
    <property type="entry name" value="B30.2/SPRY_sf"/>
</dbReference>
<dbReference type="SUPFAM" id="SSF49899">
    <property type="entry name" value="Concanavalin A-like lectins/glucanases"/>
    <property type="match status" value="1"/>
</dbReference>
<evidence type="ECO:0000313" key="4">
    <source>
        <dbReference type="Proteomes" id="UP000198406"/>
    </source>
</evidence>
<dbReference type="Proteomes" id="UP000198406">
    <property type="component" value="Unassembled WGS sequence"/>
</dbReference>
<dbReference type="EMBL" id="BDSP01000123">
    <property type="protein sequence ID" value="GAX17991.1"/>
    <property type="molecule type" value="Genomic_DNA"/>
</dbReference>
<name>A0A1Z5JW83_FISSO</name>
<dbReference type="InterPro" id="IPR003877">
    <property type="entry name" value="SPRY_dom"/>
</dbReference>
<dbReference type="InterPro" id="IPR050618">
    <property type="entry name" value="Ubq-SigPath_Reg"/>
</dbReference>
<evidence type="ECO:0000313" key="3">
    <source>
        <dbReference type="EMBL" id="GAX17991.1"/>
    </source>
</evidence>
<dbReference type="PANTHER" id="PTHR12864">
    <property type="entry name" value="RAN BINDING PROTEIN 9-RELATED"/>
    <property type="match status" value="1"/>
</dbReference>
<dbReference type="SMART" id="SM00449">
    <property type="entry name" value="SPRY"/>
    <property type="match status" value="1"/>
</dbReference>
<organism evidence="3 4">
    <name type="scientific">Fistulifera solaris</name>
    <name type="common">Oleaginous diatom</name>
    <dbReference type="NCBI Taxonomy" id="1519565"/>
    <lineage>
        <taxon>Eukaryota</taxon>
        <taxon>Sar</taxon>
        <taxon>Stramenopiles</taxon>
        <taxon>Ochrophyta</taxon>
        <taxon>Bacillariophyta</taxon>
        <taxon>Bacillariophyceae</taxon>
        <taxon>Bacillariophycidae</taxon>
        <taxon>Naviculales</taxon>
        <taxon>Naviculaceae</taxon>
        <taxon>Fistulifera</taxon>
    </lineage>
</organism>
<proteinExistence type="predicted"/>
<feature type="domain" description="B30.2/SPRY" evidence="2">
    <location>
        <begin position="208"/>
        <end position="429"/>
    </location>
</feature>
<sequence length="454" mass="51994">MKETTIFERASAVEAYAKRRAVSYTDTDSSFHELSDNSSHAREYHQISSNNASSDCQPLGLNYSQSDERASFETLSNDLLLCILGFCDNASTRTLIQINHRLRNIIASREADGVRREICHREWPWLNPDRKIVDDLHIPMHCIDEVSTEPNVVFLLSLASQKMSRVSLSKLLHRLPFRSSFSNVYVVELPDGRRAIQYQGPIGEGNRSIEADRPLPRPQKLTKQQMRRSNQRKSDHRPFPALRNWMHRLCHRVPQRERPFWRPFVAPFLDMDGVHLTPRLISYFEVSIESPREDVPAIPFRFTNHLNGPLRPRSEGDCIVIGVGTRKFHFSNRMAGWDDQSFGYHSDDGGVYHNQGQMIRKFGPTFGVGDTVGCGVDYQRRAIFFTLNGNFLGYAFERLSLKILEQDLYPVVGLDTHCPVACNFGCDEGFLFDLKSMVCSQSSIVFQSMLIDQN</sequence>
<dbReference type="InParanoid" id="A0A1Z5JW83"/>
<dbReference type="InterPro" id="IPR013320">
    <property type="entry name" value="ConA-like_dom_sf"/>
</dbReference>
<dbReference type="PROSITE" id="PS50188">
    <property type="entry name" value="B302_SPRY"/>
    <property type="match status" value="1"/>
</dbReference>